<accession>A0A8F8KM53</accession>
<dbReference type="InterPro" id="IPR000164">
    <property type="entry name" value="Histone_H3/CENP-A"/>
</dbReference>
<dbReference type="GO" id="GO:0003677">
    <property type="term" value="F:DNA binding"/>
    <property type="evidence" value="ECO:0007669"/>
    <property type="project" value="InterPro"/>
</dbReference>
<name>A0A8F8KM53_9VIRU</name>
<dbReference type="PANTHER" id="PTHR11426">
    <property type="entry name" value="HISTONE H3"/>
    <property type="match status" value="1"/>
</dbReference>
<dbReference type="Gene3D" id="1.10.20.10">
    <property type="entry name" value="Histone, subunit A"/>
    <property type="match status" value="1"/>
</dbReference>
<gene>
    <name evidence="3" type="ORF">KOM_12_419</name>
</gene>
<evidence type="ECO:0000259" key="2">
    <source>
        <dbReference type="Pfam" id="PF00125"/>
    </source>
</evidence>
<reference evidence="3" key="1">
    <citation type="submission" date="2021-06" db="EMBL/GenBank/DDBJ databases">
        <authorList>
            <person name="Rolland C."/>
        </authorList>
    </citation>
    <scope>NUCLEOTIDE SEQUENCE</scope>
    <source>
        <strain evidence="3">347.936635</strain>
    </source>
</reference>
<dbReference type="EMBL" id="MZ420154">
    <property type="protein sequence ID" value="QYA18687.1"/>
    <property type="molecule type" value="Genomic_DNA"/>
</dbReference>
<dbReference type="GO" id="GO:0046982">
    <property type="term" value="F:protein heterodimerization activity"/>
    <property type="evidence" value="ECO:0007669"/>
    <property type="project" value="InterPro"/>
</dbReference>
<feature type="region of interest" description="Disordered" evidence="1">
    <location>
        <begin position="1"/>
        <end position="23"/>
    </location>
</feature>
<protein>
    <submittedName>
        <fullName evidence="3">Histone H3</fullName>
    </submittedName>
</protein>
<proteinExistence type="predicted"/>
<dbReference type="PRINTS" id="PR00622">
    <property type="entry name" value="HISTONEH3"/>
</dbReference>
<feature type="domain" description="Core Histone H2A/H2B/H3" evidence="2">
    <location>
        <begin position="37"/>
        <end position="127"/>
    </location>
</feature>
<dbReference type="GO" id="GO:0030527">
    <property type="term" value="F:structural constituent of chromatin"/>
    <property type="evidence" value="ECO:0007669"/>
    <property type="project" value="InterPro"/>
</dbReference>
<evidence type="ECO:0000313" key="3">
    <source>
        <dbReference type="EMBL" id="QYA18687.1"/>
    </source>
</evidence>
<dbReference type="SUPFAM" id="SSF47113">
    <property type="entry name" value="Histone-fold"/>
    <property type="match status" value="1"/>
</dbReference>
<sequence length="136" mass="15434">MARTKQVARKETTPKKVEKAAAEIKKPEIKKPHRYRPGTVALRRIHKEQKKYDSIVRTSPLRRLMRERLNTDLAEGQKGFHLSPSAVAAMSEIVDSTLLKLLHQSQKVASHNGDRITIFPKDVKLAADLTGVKKYL</sequence>
<dbReference type="Pfam" id="PF00125">
    <property type="entry name" value="Histone"/>
    <property type="match status" value="1"/>
</dbReference>
<evidence type="ECO:0000256" key="1">
    <source>
        <dbReference type="SAM" id="MobiDB-lite"/>
    </source>
</evidence>
<feature type="compositionally biased region" description="Basic and acidic residues" evidence="1">
    <location>
        <begin position="8"/>
        <end position="23"/>
    </location>
</feature>
<dbReference type="InterPro" id="IPR009072">
    <property type="entry name" value="Histone-fold"/>
</dbReference>
<dbReference type="InterPro" id="IPR007125">
    <property type="entry name" value="H2A/H2B/H3"/>
</dbReference>
<dbReference type="SMART" id="SM00428">
    <property type="entry name" value="H3"/>
    <property type="match status" value="1"/>
</dbReference>
<organism evidence="3">
    <name type="scientific">Clandestinovirus</name>
    <dbReference type="NCBI Taxonomy" id="2831644"/>
    <lineage>
        <taxon>Viruses</taxon>
    </lineage>
</organism>